<dbReference type="EMBL" id="KI684179">
    <property type="protein sequence ID" value="ETK95856.1"/>
    <property type="molecule type" value="Genomic_DNA"/>
</dbReference>
<protein>
    <submittedName>
        <fullName evidence="2">Uncharacterized protein</fullName>
    </submittedName>
</protein>
<feature type="region of interest" description="Disordered" evidence="1">
    <location>
        <begin position="28"/>
        <end position="103"/>
    </location>
</feature>
<proteinExistence type="predicted"/>
<feature type="compositionally biased region" description="Basic and acidic residues" evidence="1">
    <location>
        <begin position="58"/>
        <end position="90"/>
    </location>
</feature>
<reference evidence="2" key="1">
    <citation type="submission" date="2013-11" db="EMBL/GenBank/DDBJ databases">
        <title>The Genome Sequence of Phytophthora parasitica CJ02B3.</title>
        <authorList>
            <consortium name="The Broad Institute Genomics Platform"/>
            <person name="Russ C."/>
            <person name="Tyler B."/>
            <person name="Panabieres F."/>
            <person name="Shan W."/>
            <person name="Tripathy S."/>
            <person name="Grunwald N."/>
            <person name="Machado M."/>
            <person name="Johnson C.S."/>
            <person name="Arredondo F."/>
            <person name="Hong C."/>
            <person name="Coffey M."/>
            <person name="Young S.K."/>
            <person name="Zeng Q."/>
            <person name="Gargeya S."/>
            <person name="Fitzgerald M."/>
            <person name="Abouelleil A."/>
            <person name="Alvarado L."/>
            <person name="Chapman S.B."/>
            <person name="Gainer-Dewar J."/>
            <person name="Goldberg J."/>
            <person name="Griggs A."/>
            <person name="Gujja S."/>
            <person name="Hansen M."/>
            <person name="Howarth C."/>
            <person name="Imamovic A."/>
            <person name="Ireland A."/>
            <person name="Larimer J."/>
            <person name="McCowan C."/>
            <person name="Murphy C."/>
            <person name="Pearson M."/>
            <person name="Poon T.W."/>
            <person name="Priest M."/>
            <person name="Roberts A."/>
            <person name="Saif S."/>
            <person name="Shea T."/>
            <person name="Sykes S."/>
            <person name="Wortman J."/>
            <person name="Nusbaum C."/>
            <person name="Birren B."/>
        </authorList>
    </citation>
    <scope>NUCLEOTIDE SEQUENCE [LARGE SCALE GENOMIC DNA]</scope>
    <source>
        <strain evidence="2">CJ02B3</strain>
    </source>
</reference>
<dbReference type="AlphaFoldDB" id="W2HN04"/>
<evidence type="ECO:0000256" key="1">
    <source>
        <dbReference type="SAM" id="MobiDB-lite"/>
    </source>
</evidence>
<name>W2HN04_PHYNI</name>
<accession>W2HN04</accession>
<organism evidence="2">
    <name type="scientific">Phytophthora nicotianae</name>
    <name type="common">Potato buckeye rot agent</name>
    <name type="synonym">Phytophthora parasitica</name>
    <dbReference type="NCBI Taxonomy" id="4792"/>
    <lineage>
        <taxon>Eukaryota</taxon>
        <taxon>Sar</taxon>
        <taxon>Stramenopiles</taxon>
        <taxon>Oomycota</taxon>
        <taxon>Peronosporomycetes</taxon>
        <taxon>Peronosporales</taxon>
        <taxon>Peronosporaceae</taxon>
        <taxon>Phytophthora</taxon>
    </lineage>
</organism>
<dbReference type="VEuPathDB" id="FungiDB:PPTG_01144"/>
<feature type="compositionally biased region" description="Basic and acidic residues" evidence="1">
    <location>
        <begin position="34"/>
        <end position="48"/>
    </location>
</feature>
<gene>
    <name evidence="2" type="ORF">L915_01258</name>
</gene>
<dbReference type="Proteomes" id="UP000053236">
    <property type="component" value="Unassembled WGS sequence"/>
</dbReference>
<evidence type="ECO:0000313" key="2">
    <source>
        <dbReference type="EMBL" id="ETK95856.1"/>
    </source>
</evidence>
<sequence length="192" mass="22595">MEVAFRAGVRDVGLFSVPVVPQAPVQEVTPSLMRSRDRTKKKEADRKRTWGTPLRGGELQERREQDRHQHAAHRTELPEQQRQHERELNRQQHACGDQRYRKKTGKLNVSRIVSNMRFEERSYRNKNWKNMEMNSRDCEQDANVPVTATPLFPMKTLMRRRSRVTTWSTSDTNYRIQQFVCTATRGRGLACL</sequence>